<keyword evidence="3" id="KW-0418">Kinase</keyword>
<keyword evidence="3" id="KW-0808">Transferase</keyword>
<gene>
    <name evidence="3" type="primary">LOC105898785</name>
</gene>
<dbReference type="PANTHER" id="PTHR15243:SF0">
    <property type="entry name" value="SERINE_THREONINE-PROTEIN KINASE 19"/>
    <property type="match status" value="1"/>
</dbReference>
<name>A0A6P3VUD5_CLUHA</name>
<accession>A0A6P3VUD5</accession>
<dbReference type="Pfam" id="PF10494">
    <property type="entry name" value="Stk19"/>
    <property type="match status" value="1"/>
</dbReference>
<reference evidence="3" key="1">
    <citation type="submission" date="2025-08" db="UniProtKB">
        <authorList>
            <consortium name="RefSeq"/>
        </authorList>
    </citation>
    <scope>IDENTIFICATION</scope>
</reference>
<dbReference type="OrthoDB" id="10261701at2759"/>
<dbReference type="Proteomes" id="UP000515152">
    <property type="component" value="Chromosome 1"/>
</dbReference>
<dbReference type="AlphaFoldDB" id="A0A6P3VUD5"/>
<keyword evidence="2" id="KW-1185">Reference proteome</keyword>
<dbReference type="GO" id="GO:0046579">
    <property type="term" value="P:positive regulation of Ras protein signal transduction"/>
    <property type="evidence" value="ECO:0007669"/>
    <property type="project" value="TreeGrafter"/>
</dbReference>
<dbReference type="RefSeq" id="XP_012681308.1">
    <property type="nucleotide sequence ID" value="XM_012825854.3"/>
</dbReference>
<protein>
    <submittedName>
        <fullName evidence="3">Serine/threonine-protein kinase 19</fullName>
    </submittedName>
</protein>
<dbReference type="PANTHER" id="PTHR15243">
    <property type="entry name" value="SERINE/THREONINE-PROTEIN KINASE 19"/>
    <property type="match status" value="1"/>
</dbReference>
<dbReference type="GO" id="GO:0016301">
    <property type="term" value="F:kinase activity"/>
    <property type="evidence" value="ECO:0007669"/>
    <property type="project" value="UniProtKB-KW"/>
</dbReference>
<proteinExistence type="inferred from homology"/>
<evidence type="ECO:0000256" key="1">
    <source>
        <dbReference type="ARBA" id="ARBA00093458"/>
    </source>
</evidence>
<dbReference type="KEGG" id="char:105898785"/>
<dbReference type="InterPro" id="IPR018865">
    <property type="entry name" value="STK19-like"/>
</dbReference>
<sequence>MNRKRTLISDTFKVTKRRFTENTFGKPQCGEADQDGPLDIKSSLEYLMTLFPRKVFNDSLPLIVMKHQLYSIHSAKTLVDRQLNLLREQGEVMMFQLGFDADTFGLVFTADYKEKTLAGTAGTGSQGTVEKFLNKVVPSCTDLSFNKDKMLKEFLFTDSEITQLVKCGVLTVRDAGSWWLSVPNSGKFTKYFIQGRKAVLNMIKKARYGEVLKNELEGRRTTSHVKFPMKYHIHDLMGAELVESIPTTSGTLLRYVDT</sequence>
<evidence type="ECO:0000313" key="3">
    <source>
        <dbReference type="RefSeq" id="XP_012681308.1"/>
    </source>
</evidence>
<comment type="similarity">
    <text evidence="1">Belongs to the STK19 family.</text>
</comment>
<dbReference type="GeneID" id="105898785"/>
<organism evidence="2 3">
    <name type="scientific">Clupea harengus</name>
    <name type="common">Atlantic herring</name>
    <dbReference type="NCBI Taxonomy" id="7950"/>
    <lineage>
        <taxon>Eukaryota</taxon>
        <taxon>Metazoa</taxon>
        <taxon>Chordata</taxon>
        <taxon>Craniata</taxon>
        <taxon>Vertebrata</taxon>
        <taxon>Euteleostomi</taxon>
        <taxon>Actinopterygii</taxon>
        <taxon>Neopterygii</taxon>
        <taxon>Teleostei</taxon>
        <taxon>Clupei</taxon>
        <taxon>Clupeiformes</taxon>
        <taxon>Clupeoidei</taxon>
        <taxon>Clupeidae</taxon>
        <taxon>Clupea</taxon>
    </lineage>
</organism>
<evidence type="ECO:0000313" key="2">
    <source>
        <dbReference type="Proteomes" id="UP000515152"/>
    </source>
</evidence>